<evidence type="ECO:0000313" key="2">
    <source>
        <dbReference type="Proteomes" id="UP000249400"/>
    </source>
</evidence>
<protein>
    <submittedName>
        <fullName evidence="1">Protein of uncharacterized function (DUF2612)</fullName>
    </submittedName>
</protein>
<dbReference type="EMBL" id="LS483429">
    <property type="protein sequence ID" value="SQH36425.1"/>
    <property type="molecule type" value="Genomic_DNA"/>
</dbReference>
<dbReference type="Pfam" id="PF11041">
    <property type="entry name" value="Phage_Wedge1"/>
    <property type="match status" value="1"/>
</dbReference>
<evidence type="ECO:0000313" key="1">
    <source>
        <dbReference type="EMBL" id="SQH36425.1"/>
    </source>
</evidence>
<reference evidence="1 2" key="1">
    <citation type="submission" date="2018-06" db="EMBL/GenBank/DDBJ databases">
        <authorList>
            <consortium name="Pathogen Informatics"/>
            <person name="Doyle S."/>
        </authorList>
    </citation>
    <scope>NUCLEOTIDE SEQUENCE [LARGE SCALE GENOMIC DNA]</scope>
    <source>
        <strain evidence="1 2">NCTC8502</strain>
    </source>
</reference>
<name>A0ABY1VUM3_HAEAE</name>
<proteinExistence type="predicted"/>
<dbReference type="InterPro" id="IPR021283">
    <property type="entry name" value="Phage_Wedge1"/>
</dbReference>
<dbReference type="Proteomes" id="UP000249400">
    <property type="component" value="Chromosome 1"/>
</dbReference>
<gene>
    <name evidence="1" type="ORF">NCTC8502_00829</name>
</gene>
<keyword evidence="2" id="KW-1185">Reference proteome</keyword>
<accession>A0ABY1VUM3</accession>
<sequence length="208" mass="23741">MKDILTALNDDFKQLGRERLLSQFNYSPNLNTFLSLLLLPHHEIQATLKQMLTERHIDTAIGKQLDGVGDIVGMPRPFARVNGDWYFGFSGQSKAKPFSRAPIRDLATQTNSRDFNYMLDEHYRRLIKWKVIANHSHGTLDDVIEACRAIFLAERVSITEGQDADVHIAITRMEKNRLDAVEQEPVLWIPTAAGVKVTVEFITHKDNK</sequence>
<organism evidence="1 2">
    <name type="scientific">Haemophilus aegyptius</name>
    <dbReference type="NCBI Taxonomy" id="197575"/>
    <lineage>
        <taxon>Bacteria</taxon>
        <taxon>Pseudomonadati</taxon>
        <taxon>Pseudomonadota</taxon>
        <taxon>Gammaproteobacteria</taxon>
        <taxon>Pasteurellales</taxon>
        <taxon>Pasteurellaceae</taxon>
        <taxon>Haemophilus</taxon>
    </lineage>
</organism>
<dbReference type="RefSeq" id="WP_006995038.1">
    <property type="nucleotide sequence ID" value="NZ_CP082857.1"/>
</dbReference>